<feature type="non-terminal residue" evidence="2">
    <location>
        <position position="1"/>
    </location>
</feature>
<gene>
    <name evidence="2" type="ORF">KIPB_017272</name>
</gene>
<name>A0A391NWW7_9EUKA</name>
<keyword evidence="1" id="KW-0812">Transmembrane</keyword>
<dbReference type="EMBL" id="BDIP01011372">
    <property type="protein sequence ID" value="GCA65505.1"/>
    <property type="molecule type" value="Genomic_DNA"/>
</dbReference>
<dbReference type="AlphaFoldDB" id="A0A391NWW7"/>
<protein>
    <submittedName>
        <fullName evidence="2">Uncharacterized protein</fullName>
    </submittedName>
</protein>
<feature type="transmembrane region" description="Helical" evidence="1">
    <location>
        <begin position="58"/>
        <end position="78"/>
    </location>
</feature>
<sequence length="79" mass="8235">CGNYTFDLPAAQDADQQLYVVPHNATPCVGHVSPLHIVSPTFKITTDGPVGAAFGTKYLSGLLIVVAVNVIASLVLTLL</sequence>
<keyword evidence="1" id="KW-0472">Membrane</keyword>
<dbReference type="Proteomes" id="UP000265618">
    <property type="component" value="Unassembled WGS sequence"/>
</dbReference>
<keyword evidence="3" id="KW-1185">Reference proteome</keyword>
<proteinExistence type="predicted"/>
<evidence type="ECO:0000313" key="3">
    <source>
        <dbReference type="Proteomes" id="UP000265618"/>
    </source>
</evidence>
<evidence type="ECO:0000256" key="1">
    <source>
        <dbReference type="SAM" id="Phobius"/>
    </source>
</evidence>
<evidence type="ECO:0000313" key="2">
    <source>
        <dbReference type="EMBL" id="GCA65505.1"/>
    </source>
</evidence>
<keyword evidence="1" id="KW-1133">Transmembrane helix</keyword>
<reference evidence="2 3" key="1">
    <citation type="journal article" date="2018" name="PLoS ONE">
        <title>The draft genome of Kipferlia bialata reveals reductive genome evolution in fornicate parasites.</title>
        <authorList>
            <person name="Tanifuji G."/>
            <person name="Takabayashi S."/>
            <person name="Kume K."/>
            <person name="Takagi M."/>
            <person name="Nakayama T."/>
            <person name="Kamikawa R."/>
            <person name="Inagaki Y."/>
            <person name="Hashimoto T."/>
        </authorList>
    </citation>
    <scope>NUCLEOTIDE SEQUENCE [LARGE SCALE GENOMIC DNA]</scope>
    <source>
        <strain evidence="2">NY0173</strain>
    </source>
</reference>
<accession>A0A391NWW7</accession>
<organism evidence="2 3">
    <name type="scientific">Kipferlia bialata</name>
    <dbReference type="NCBI Taxonomy" id="797122"/>
    <lineage>
        <taxon>Eukaryota</taxon>
        <taxon>Metamonada</taxon>
        <taxon>Carpediemonas-like organisms</taxon>
        <taxon>Kipferlia</taxon>
    </lineage>
</organism>
<comment type="caution">
    <text evidence="2">The sequence shown here is derived from an EMBL/GenBank/DDBJ whole genome shotgun (WGS) entry which is preliminary data.</text>
</comment>